<sequence length="407" mass="42405">MSHPTPSGRAAAHEPTRPPERSTGGTRASATGIETGGRRHDHPADRRSVLVAWAAALWCLVYGSLGVYWASGGAGFPFGPSDTNAANMGSWLAAATPGPTGAVIAVGCAAGVVAALAAVMPWGRRLPRRPLAGVLFVLATPLLLAAPDVRILQNLAYSLFGNVSLIDWPVLNQALCVAGGILLAATATRVLRRRPCPACGRPPADPDDRRRWTRIGRWATAVAVLAPLPYAAQRAAWNLGIPLGVDEAFVQALATDFQSKGLGPILMYSLTLGAVGGALLTTGLSMSWGETFPRWVPYLGGRRVPVTMAVIPATVVTVAVTVAGLAVWRWALLEGEVDGSAVPGLLWVPWGIALGVATLAYHRRRRNTCPGQPDCPGRLDPVDPPDPSGPPGHPGVLGRSDDPGLPG</sequence>
<protein>
    <submittedName>
        <fullName evidence="3">Uncharacterized protein</fullName>
    </submittedName>
</protein>
<proteinExistence type="predicted"/>
<evidence type="ECO:0000256" key="1">
    <source>
        <dbReference type="SAM" id="MobiDB-lite"/>
    </source>
</evidence>
<feature type="transmembrane region" description="Helical" evidence="2">
    <location>
        <begin position="170"/>
        <end position="191"/>
    </location>
</feature>
<organism evidence="3 4">
    <name type="scientific">Streptosporangium longisporum</name>
    <dbReference type="NCBI Taxonomy" id="46187"/>
    <lineage>
        <taxon>Bacteria</taxon>
        <taxon>Bacillati</taxon>
        <taxon>Actinomycetota</taxon>
        <taxon>Actinomycetes</taxon>
        <taxon>Streptosporangiales</taxon>
        <taxon>Streptosporangiaceae</taxon>
        <taxon>Streptosporangium</taxon>
    </lineage>
</organism>
<feature type="transmembrane region" description="Helical" evidence="2">
    <location>
        <begin position="265"/>
        <end position="288"/>
    </location>
</feature>
<feature type="transmembrane region" description="Helical" evidence="2">
    <location>
        <begin position="131"/>
        <end position="150"/>
    </location>
</feature>
<feature type="transmembrane region" description="Helical" evidence="2">
    <location>
        <begin position="48"/>
        <end position="71"/>
    </location>
</feature>
<keyword evidence="2" id="KW-1133">Transmembrane helix</keyword>
<comment type="caution">
    <text evidence="3">The sequence shown here is derived from an EMBL/GenBank/DDBJ whole genome shotgun (WGS) entry which is preliminary data.</text>
</comment>
<accession>A0ABP6KRI4</accession>
<feature type="compositionally biased region" description="Basic and acidic residues" evidence="1">
    <location>
        <begin position="11"/>
        <end position="20"/>
    </location>
</feature>
<gene>
    <name evidence="3" type="ORF">GCM10017559_50270</name>
</gene>
<feature type="transmembrane region" description="Helical" evidence="2">
    <location>
        <begin position="309"/>
        <end position="332"/>
    </location>
</feature>
<feature type="transmembrane region" description="Helical" evidence="2">
    <location>
        <begin position="344"/>
        <end position="361"/>
    </location>
</feature>
<feature type="transmembrane region" description="Helical" evidence="2">
    <location>
        <begin position="91"/>
        <end position="119"/>
    </location>
</feature>
<keyword evidence="2" id="KW-0472">Membrane</keyword>
<name>A0ABP6KRI4_9ACTN</name>
<feature type="compositionally biased region" description="Pro residues" evidence="1">
    <location>
        <begin position="382"/>
        <end position="393"/>
    </location>
</feature>
<keyword evidence="4" id="KW-1185">Reference proteome</keyword>
<feature type="transmembrane region" description="Helical" evidence="2">
    <location>
        <begin position="215"/>
        <end position="232"/>
    </location>
</feature>
<keyword evidence="2" id="KW-0812">Transmembrane</keyword>
<evidence type="ECO:0000256" key="2">
    <source>
        <dbReference type="SAM" id="Phobius"/>
    </source>
</evidence>
<feature type="region of interest" description="Disordered" evidence="1">
    <location>
        <begin position="1"/>
        <end position="42"/>
    </location>
</feature>
<dbReference type="EMBL" id="BAAAWD010000014">
    <property type="protein sequence ID" value="GAA3019914.1"/>
    <property type="molecule type" value="Genomic_DNA"/>
</dbReference>
<dbReference type="Proteomes" id="UP001499930">
    <property type="component" value="Unassembled WGS sequence"/>
</dbReference>
<feature type="region of interest" description="Disordered" evidence="1">
    <location>
        <begin position="370"/>
        <end position="407"/>
    </location>
</feature>
<reference evidence="4" key="1">
    <citation type="journal article" date="2019" name="Int. J. Syst. Evol. Microbiol.">
        <title>The Global Catalogue of Microorganisms (GCM) 10K type strain sequencing project: providing services to taxonomists for standard genome sequencing and annotation.</title>
        <authorList>
            <consortium name="The Broad Institute Genomics Platform"/>
            <consortium name="The Broad Institute Genome Sequencing Center for Infectious Disease"/>
            <person name="Wu L."/>
            <person name="Ma J."/>
        </authorList>
    </citation>
    <scope>NUCLEOTIDE SEQUENCE [LARGE SCALE GENOMIC DNA]</scope>
    <source>
        <strain evidence="4">JCM 3106</strain>
    </source>
</reference>
<dbReference type="RefSeq" id="WP_344899440.1">
    <property type="nucleotide sequence ID" value="NZ_BAAAWD010000014.1"/>
</dbReference>
<evidence type="ECO:0000313" key="4">
    <source>
        <dbReference type="Proteomes" id="UP001499930"/>
    </source>
</evidence>
<evidence type="ECO:0000313" key="3">
    <source>
        <dbReference type="EMBL" id="GAA3019914.1"/>
    </source>
</evidence>